<organism evidence="1 2">
    <name type="scientific">Cladorrhinum samala</name>
    <dbReference type="NCBI Taxonomy" id="585594"/>
    <lineage>
        <taxon>Eukaryota</taxon>
        <taxon>Fungi</taxon>
        <taxon>Dikarya</taxon>
        <taxon>Ascomycota</taxon>
        <taxon>Pezizomycotina</taxon>
        <taxon>Sordariomycetes</taxon>
        <taxon>Sordariomycetidae</taxon>
        <taxon>Sordariales</taxon>
        <taxon>Podosporaceae</taxon>
        <taxon>Cladorrhinum</taxon>
    </lineage>
</organism>
<name>A0AAV9HHE4_9PEZI</name>
<sequence>MIHCRSWPEAQIRAFSYALKHSHPGTSSTACPKVIRGPRSRHLAQHSEEEDKYALSSPRLAELPLCQHLAPKNPYRQKNHIFITRLQKCRLGIPSSQTDIKALTDTKPSICSDEALKIFPLRADVRRTNQAAAFQKLNSPAITFECQDHF</sequence>
<dbReference type="PROSITE" id="PS51257">
    <property type="entry name" value="PROKAR_LIPOPROTEIN"/>
    <property type="match status" value="1"/>
</dbReference>
<dbReference type="AlphaFoldDB" id="A0AAV9HHE4"/>
<gene>
    <name evidence="1" type="ORF">QBC42DRAFT_289661</name>
</gene>
<evidence type="ECO:0000313" key="2">
    <source>
        <dbReference type="Proteomes" id="UP001321749"/>
    </source>
</evidence>
<dbReference type="Proteomes" id="UP001321749">
    <property type="component" value="Unassembled WGS sequence"/>
</dbReference>
<reference evidence="1" key="1">
    <citation type="journal article" date="2023" name="Mol. Phylogenet. Evol.">
        <title>Genome-scale phylogeny and comparative genomics of the fungal order Sordariales.</title>
        <authorList>
            <person name="Hensen N."/>
            <person name="Bonometti L."/>
            <person name="Westerberg I."/>
            <person name="Brannstrom I.O."/>
            <person name="Guillou S."/>
            <person name="Cros-Aarteil S."/>
            <person name="Calhoun S."/>
            <person name="Haridas S."/>
            <person name="Kuo A."/>
            <person name="Mondo S."/>
            <person name="Pangilinan J."/>
            <person name="Riley R."/>
            <person name="LaButti K."/>
            <person name="Andreopoulos B."/>
            <person name="Lipzen A."/>
            <person name="Chen C."/>
            <person name="Yan M."/>
            <person name="Daum C."/>
            <person name="Ng V."/>
            <person name="Clum A."/>
            <person name="Steindorff A."/>
            <person name="Ohm R.A."/>
            <person name="Martin F."/>
            <person name="Silar P."/>
            <person name="Natvig D.O."/>
            <person name="Lalanne C."/>
            <person name="Gautier V."/>
            <person name="Ament-Velasquez S.L."/>
            <person name="Kruys A."/>
            <person name="Hutchinson M.I."/>
            <person name="Powell A.J."/>
            <person name="Barry K."/>
            <person name="Miller A.N."/>
            <person name="Grigoriev I.V."/>
            <person name="Debuchy R."/>
            <person name="Gladieux P."/>
            <person name="Hiltunen Thoren M."/>
            <person name="Johannesson H."/>
        </authorList>
    </citation>
    <scope>NUCLEOTIDE SEQUENCE</scope>
    <source>
        <strain evidence="1">PSN324</strain>
    </source>
</reference>
<proteinExistence type="predicted"/>
<reference evidence="1" key="2">
    <citation type="submission" date="2023-06" db="EMBL/GenBank/DDBJ databases">
        <authorList>
            <consortium name="Lawrence Berkeley National Laboratory"/>
            <person name="Mondo S.J."/>
            <person name="Hensen N."/>
            <person name="Bonometti L."/>
            <person name="Westerberg I."/>
            <person name="Brannstrom I.O."/>
            <person name="Guillou S."/>
            <person name="Cros-Aarteil S."/>
            <person name="Calhoun S."/>
            <person name="Haridas S."/>
            <person name="Kuo A."/>
            <person name="Pangilinan J."/>
            <person name="Riley R."/>
            <person name="Labutti K."/>
            <person name="Andreopoulos B."/>
            <person name="Lipzen A."/>
            <person name="Chen C."/>
            <person name="Yanf M."/>
            <person name="Daum C."/>
            <person name="Ng V."/>
            <person name="Clum A."/>
            <person name="Steindorff A."/>
            <person name="Ohm R."/>
            <person name="Martin F."/>
            <person name="Silar P."/>
            <person name="Natvig D."/>
            <person name="Lalanne C."/>
            <person name="Gautier V."/>
            <person name="Ament-Velasquez S.L."/>
            <person name="Kruys A."/>
            <person name="Hutchinson M.I."/>
            <person name="Powell A.J."/>
            <person name="Barry K."/>
            <person name="Miller A.N."/>
            <person name="Grigoriev I.V."/>
            <person name="Debuchy R."/>
            <person name="Gladieux P."/>
            <person name="Thoren M.H."/>
            <person name="Johannesson H."/>
        </authorList>
    </citation>
    <scope>NUCLEOTIDE SEQUENCE</scope>
    <source>
        <strain evidence="1">PSN324</strain>
    </source>
</reference>
<comment type="caution">
    <text evidence="1">The sequence shown here is derived from an EMBL/GenBank/DDBJ whole genome shotgun (WGS) entry which is preliminary data.</text>
</comment>
<evidence type="ECO:0000313" key="1">
    <source>
        <dbReference type="EMBL" id="KAK4459301.1"/>
    </source>
</evidence>
<keyword evidence="2" id="KW-1185">Reference proteome</keyword>
<dbReference type="EMBL" id="MU865040">
    <property type="protein sequence ID" value="KAK4459301.1"/>
    <property type="molecule type" value="Genomic_DNA"/>
</dbReference>
<accession>A0AAV9HHE4</accession>
<protein>
    <submittedName>
        <fullName evidence="1">Uncharacterized protein</fullName>
    </submittedName>
</protein>